<reference evidence="1 2" key="1">
    <citation type="submission" date="2018-04" db="EMBL/GenBank/DDBJ databases">
        <title>Pedobacter chongqingensis sp. nov., isolated from a rottenly hemp rope.</title>
        <authorList>
            <person name="Cai Y."/>
        </authorList>
    </citation>
    <scope>NUCLEOTIDE SEQUENCE [LARGE SCALE GENOMIC DNA]</scope>
    <source>
        <strain evidence="1 2">FJ4-8</strain>
    </source>
</reference>
<comment type="caution">
    <text evidence="1">The sequence shown here is derived from an EMBL/GenBank/DDBJ whole genome shotgun (WGS) entry which is preliminary data.</text>
</comment>
<proteinExistence type="predicted"/>
<evidence type="ECO:0000313" key="1">
    <source>
        <dbReference type="EMBL" id="PWG77835.1"/>
    </source>
</evidence>
<dbReference type="Proteomes" id="UP000245647">
    <property type="component" value="Unassembled WGS sequence"/>
</dbReference>
<name>A0A2U2P911_9SPHI</name>
<protein>
    <submittedName>
        <fullName evidence="1">PE family protein</fullName>
    </submittedName>
</protein>
<accession>A0A2U2P911</accession>
<dbReference type="EMBL" id="QEAS01000131">
    <property type="protein sequence ID" value="PWG77835.1"/>
    <property type="molecule type" value="Genomic_DNA"/>
</dbReference>
<keyword evidence="2" id="KW-1185">Reference proteome</keyword>
<dbReference type="AlphaFoldDB" id="A0A2U2P911"/>
<feature type="non-terminal residue" evidence="1">
    <location>
        <position position="1"/>
    </location>
</feature>
<gene>
    <name evidence="1" type="ORF">DDR33_25410</name>
</gene>
<organism evidence="1 2">
    <name type="scientific">Pararcticibacter amylolyticus</name>
    <dbReference type="NCBI Taxonomy" id="2173175"/>
    <lineage>
        <taxon>Bacteria</taxon>
        <taxon>Pseudomonadati</taxon>
        <taxon>Bacteroidota</taxon>
        <taxon>Sphingobacteriia</taxon>
        <taxon>Sphingobacteriales</taxon>
        <taxon>Sphingobacteriaceae</taxon>
        <taxon>Pararcticibacter</taxon>
    </lineage>
</organism>
<evidence type="ECO:0000313" key="2">
    <source>
        <dbReference type="Proteomes" id="UP000245647"/>
    </source>
</evidence>
<sequence>GQVGAGGKGLAGGIGEDVVLIGAYGGGKGDTGGGGGGYDIGVEAGPGGDVKAGQKGDAPRGGYYRTAIAVAAQGGVLCYSGQHGKTYQ</sequence>